<dbReference type="OrthoDB" id="5953249at2759"/>
<protein>
    <recommendedName>
        <fullName evidence="1">Gfd2/YDR514C-like C-terminal domain-containing protein</fullName>
    </recommendedName>
</protein>
<evidence type="ECO:0000313" key="2">
    <source>
        <dbReference type="EMBL" id="KAF2638631.1"/>
    </source>
</evidence>
<dbReference type="InterPro" id="IPR012337">
    <property type="entry name" value="RNaseH-like_sf"/>
</dbReference>
<feature type="non-terminal residue" evidence="2">
    <location>
        <position position="1"/>
    </location>
</feature>
<dbReference type="Pfam" id="PF21762">
    <property type="entry name" value="DEDDh_C"/>
    <property type="match status" value="1"/>
</dbReference>
<feature type="non-terminal residue" evidence="2">
    <location>
        <position position="185"/>
    </location>
</feature>
<dbReference type="Proteomes" id="UP000799753">
    <property type="component" value="Unassembled WGS sequence"/>
</dbReference>
<gene>
    <name evidence="2" type="ORF">P280DRAFT_369115</name>
</gene>
<organism evidence="2 3">
    <name type="scientific">Massarina eburnea CBS 473.64</name>
    <dbReference type="NCBI Taxonomy" id="1395130"/>
    <lineage>
        <taxon>Eukaryota</taxon>
        <taxon>Fungi</taxon>
        <taxon>Dikarya</taxon>
        <taxon>Ascomycota</taxon>
        <taxon>Pezizomycotina</taxon>
        <taxon>Dothideomycetes</taxon>
        <taxon>Pleosporomycetidae</taxon>
        <taxon>Pleosporales</taxon>
        <taxon>Massarineae</taxon>
        <taxon>Massarinaceae</taxon>
        <taxon>Massarina</taxon>
    </lineage>
</organism>
<dbReference type="PANTHER" id="PTHR28083:SF1">
    <property type="entry name" value="GOOD FOR FULL DBP5 ACTIVITY PROTEIN 2"/>
    <property type="match status" value="1"/>
</dbReference>
<evidence type="ECO:0000313" key="3">
    <source>
        <dbReference type="Proteomes" id="UP000799753"/>
    </source>
</evidence>
<proteinExistence type="predicted"/>
<keyword evidence="3" id="KW-1185">Reference proteome</keyword>
<dbReference type="SUPFAM" id="SSF53098">
    <property type="entry name" value="Ribonuclease H-like"/>
    <property type="match status" value="1"/>
</dbReference>
<accession>A0A6A6RV97</accession>
<feature type="domain" description="Gfd2/YDR514C-like C-terminal" evidence="1">
    <location>
        <begin position="6"/>
        <end position="183"/>
    </location>
</feature>
<dbReference type="EMBL" id="MU006789">
    <property type="protein sequence ID" value="KAF2638631.1"/>
    <property type="molecule type" value="Genomic_DNA"/>
</dbReference>
<reference evidence="2" key="1">
    <citation type="journal article" date="2020" name="Stud. Mycol.">
        <title>101 Dothideomycetes genomes: a test case for predicting lifestyles and emergence of pathogens.</title>
        <authorList>
            <person name="Haridas S."/>
            <person name="Albert R."/>
            <person name="Binder M."/>
            <person name="Bloem J."/>
            <person name="Labutti K."/>
            <person name="Salamov A."/>
            <person name="Andreopoulos B."/>
            <person name="Baker S."/>
            <person name="Barry K."/>
            <person name="Bills G."/>
            <person name="Bluhm B."/>
            <person name="Cannon C."/>
            <person name="Castanera R."/>
            <person name="Culley D."/>
            <person name="Daum C."/>
            <person name="Ezra D."/>
            <person name="Gonzalez J."/>
            <person name="Henrissat B."/>
            <person name="Kuo A."/>
            <person name="Liang C."/>
            <person name="Lipzen A."/>
            <person name="Lutzoni F."/>
            <person name="Magnuson J."/>
            <person name="Mondo S."/>
            <person name="Nolan M."/>
            <person name="Ohm R."/>
            <person name="Pangilinan J."/>
            <person name="Park H.-J."/>
            <person name="Ramirez L."/>
            <person name="Alfaro M."/>
            <person name="Sun H."/>
            <person name="Tritt A."/>
            <person name="Yoshinaga Y."/>
            <person name="Zwiers L.-H."/>
            <person name="Turgeon B."/>
            <person name="Goodwin S."/>
            <person name="Spatafora J."/>
            <person name="Crous P."/>
            <person name="Grigoriev I."/>
        </authorList>
    </citation>
    <scope>NUCLEOTIDE SEQUENCE</scope>
    <source>
        <strain evidence="2">CBS 473.64</strain>
    </source>
</reference>
<dbReference type="InterPro" id="IPR040151">
    <property type="entry name" value="Gfd2/YDR514C-like"/>
</dbReference>
<dbReference type="InterPro" id="IPR036397">
    <property type="entry name" value="RNaseH_sf"/>
</dbReference>
<dbReference type="GO" id="GO:0003676">
    <property type="term" value="F:nucleic acid binding"/>
    <property type="evidence" value="ECO:0007669"/>
    <property type="project" value="InterPro"/>
</dbReference>
<dbReference type="Gene3D" id="3.30.420.10">
    <property type="entry name" value="Ribonuclease H-like superfamily/Ribonuclease H"/>
    <property type="match status" value="1"/>
</dbReference>
<dbReference type="GO" id="GO:0005634">
    <property type="term" value="C:nucleus"/>
    <property type="evidence" value="ECO:0007669"/>
    <property type="project" value="TreeGrafter"/>
</dbReference>
<sequence length="185" mass="21036">QLQDSVMIGLDMEWWENDKTKITELGISKLASFSSSKGEPLYALRDMTVHHIRLMENAHLVNEMCASHPDKFGFGQTRFQTVDEGRELLEQSFLHKREDGKYRPVLFLGHAIDNDIEAMKQSMGVDVEKQDVIILVLDTQVMAREMKISDHHLMGLKDILDNFGVIKPWYLHNAGNDIALTAVAA</sequence>
<dbReference type="AlphaFoldDB" id="A0A6A6RV97"/>
<evidence type="ECO:0000259" key="1">
    <source>
        <dbReference type="Pfam" id="PF21762"/>
    </source>
</evidence>
<dbReference type="InterPro" id="IPR048519">
    <property type="entry name" value="Gfd2/YDR514C-like_C"/>
</dbReference>
<name>A0A6A6RV97_9PLEO</name>
<dbReference type="PANTHER" id="PTHR28083">
    <property type="entry name" value="GOOD FOR FULL DBP5 ACTIVITY PROTEIN 2"/>
    <property type="match status" value="1"/>
</dbReference>